<sequence length="112" mass="12251">MCRSYPAIFVAPLQVNDAALTHLGRCYKSQRIPAPTWRHRNGALLIRGALPHSKSVIGATHETKQKSGTIKNSSAVSNSNASAYRKIRLYVLGEKSQTKSSINADLGPNSYR</sequence>
<evidence type="ECO:0000259" key="2">
    <source>
        <dbReference type="PROSITE" id="PS51339"/>
    </source>
</evidence>
<gene>
    <name evidence="3" type="primary">sbf2</name>
    <name evidence="3" type="ORF">EVAR_73607_1</name>
</gene>
<comment type="caution">
    <text evidence="3">The sequence shown here is derived from an EMBL/GenBank/DDBJ whole genome shotgun (WGS) entry which is preliminary data.</text>
</comment>
<comment type="similarity">
    <text evidence="1">Belongs to the protein-tyrosine phosphatase family. Non-receptor class myotubularin subfamily.</text>
</comment>
<dbReference type="Proteomes" id="UP000299102">
    <property type="component" value="Unassembled WGS sequence"/>
</dbReference>
<dbReference type="PROSITE" id="PS51339">
    <property type="entry name" value="PPASE_MYOTUBULARIN"/>
    <property type="match status" value="1"/>
</dbReference>
<protein>
    <submittedName>
        <fullName evidence="3">Myotubularin-related protein 13</fullName>
    </submittedName>
</protein>
<dbReference type="InterPro" id="IPR029021">
    <property type="entry name" value="Prot-tyrosine_phosphatase-like"/>
</dbReference>
<dbReference type="GO" id="GO:0005085">
    <property type="term" value="F:guanyl-nucleotide exchange factor activity"/>
    <property type="evidence" value="ECO:0007669"/>
    <property type="project" value="TreeGrafter"/>
</dbReference>
<dbReference type="GO" id="GO:0016020">
    <property type="term" value="C:membrane"/>
    <property type="evidence" value="ECO:0007669"/>
    <property type="project" value="TreeGrafter"/>
</dbReference>
<name>A0A4C1SX03_EUMVA</name>
<evidence type="ECO:0000313" key="3">
    <source>
        <dbReference type="EMBL" id="GBP05561.1"/>
    </source>
</evidence>
<dbReference type="GO" id="GO:0005737">
    <property type="term" value="C:cytoplasm"/>
    <property type="evidence" value="ECO:0007669"/>
    <property type="project" value="TreeGrafter"/>
</dbReference>
<evidence type="ECO:0000313" key="4">
    <source>
        <dbReference type="Proteomes" id="UP000299102"/>
    </source>
</evidence>
<dbReference type="InterPro" id="IPR010569">
    <property type="entry name" value="Myotubularin-like_Pase_dom"/>
</dbReference>
<proteinExistence type="inferred from homology"/>
<keyword evidence="4" id="KW-1185">Reference proteome</keyword>
<dbReference type="EMBL" id="BGZK01007784">
    <property type="protein sequence ID" value="GBP05561.1"/>
    <property type="molecule type" value="Genomic_DNA"/>
</dbReference>
<dbReference type="AlphaFoldDB" id="A0A4C1SX03"/>
<reference evidence="3 4" key="1">
    <citation type="journal article" date="2019" name="Commun. Biol.">
        <title>The bagworm genome reveals a unique fibroin gene that provides high tensile strength.</title>
        <authorList>
            <person name="Kono N."/>
            <person name="Nakamura H."/>
            <person name="Ohtoshi R."/>
            <person name="Tomita M."/>
            <person name="Numata K."/>
            <person name="Arakawa K."/>
        </authorList>
    </citation>
    <scope>NUCLEOTIDE SEQUENCE [LARGE SCALE GENOMIC DNA]</scope>
</reference>
<feature type="domain" description="Myotubularin phosphatase" evidence="2">
    <location>
        <begin position="1"/>
        <end position="112"/>
    </location>
</feature>
<evidence type="ECO:0000256" key="1">
    <source>
        <dbReference type="ARBA" id="ARBA00007471"/>
    </source>
</evidence>
<dbReference type="Pfam" id="PF06602">
    <property type="entry name" value="Myotub-related"/>
    <property type="match status" value="1"/>
</dbReference>
<dbReference type="InterPro" id="IPR030564">
    <property type="entry name" value="Myotubularin"/>
</dbReference>
<accession>A0A4C1SX03</accession>
<dbReference type="SUPFAM" id="SSF52799">
    <property type="entry name" value="(Phosphotyrosine protein) phosphatases II"/>
    <property type="match status" value="1"/>
</dbReference>
<dbReference type="PANTHER" id="PTHR10807:SF109">
    <property type="entry name" value="SET DOMAIN BINDING FACTOR, ISOFORM A"/>
    <property type="match status" value="1"/>
</dbReference>
<organism evidence="3 4">
    <name type="scientific">Eumeta variegata</name>
    <name type="common">Bagworm moth</name>
    <name type="synonym">Eumeta japonica</name>
    <dbReference type="NCBI Taxonomy" id="151549"/>
    <lineage>
        <taxon>Eukaryota</taxon>
        <taxon>Metazoa</taxon>
        <taxon>Ecdysozoa</taxon>
        <taxon>Arthropoda</taxon>
        <taxon>Hexapoda</taxon>
        <taxon>Insecta</taxon>
        <taxon>Pterygota</taxon>
        <taxon>Neoptera</taxon>
        <taxon>Endopterygota</taxon>
        <taxon>Lepidoptera</taxon>
        <taxon>Glossata</taxon>
        <taxon>Ditrysia</taxon>
        <taxon>Tineoidea</taxon>
        <taxon>Psychidae</taxon>
        <taxon>Oiketicinae</taxon>
        <taxon>Eumeta</taxon>
    </lineage>
</organism>
<dbReference type="PANTHER" id="PTHR10807">
    <property type="entry name" value="MYOTUBULARIN-RELATED"/>
    <property type="match status" value="1"/>
</dbReference>
<dbReference type="STRING" id="151549.A0A4C1SX03"/>